<dbReference type="InterPro" id="IPR018499">
    <property type="entry name" value="Tetraspanin/Peripherin"/>
</dbReference>
<evidence type="ECO:0000256" key="2">
    <source>
        <dbReference type="ARBA" id="ARBA00022692"/>
    </source>
</evidence>
<dbReference type="Proteomes" id="UP000681722">
    <property type="component" value="Unassembled WGS sequence"/>
</dbReference>
<organism evidence="7 9">
    <name type="scientific">Didymodactylos carnosus</name>
    <dbReference type="NCBI Taxonomy" id="1234261"/>
    <lineage>
        <taxon>Eukaryota</taxon>
        <taxon>Metazoa</taxon>
        <taxon>Spiralia</taxon>
        <taxon>Gnathifera</taxon>
        <taxon>Rotifera</taxon>
        <taxon>Eurotatoria</taxon>
        <taxon>Bdelloidea</taxon>
        <taxon>Philodinida</taxon>
        <taxon>Philodinidae</taxon>
        <taxon>Didymodactylos</taxon>
    </lineage>
</organism>
<dbReference type="EMBL" id="CAJNOQ010001084">
    <property type="protein sequence ID" value="CAF0866523.1"/>
    <property type="molecule type" value="Genomic_DNA"/>
</dbReference>
<dbReference type="OrthoDB" id="5845060at2759"/>
<evidence type="ECO:0000256" key="5">
    <source>
        <dbReference type="SAM" id="MobiDB-lite"/>
    </source>
</evidence>
<accession>A0A813X973</accession>
<reference evidence="7" key="1">
    <citation type="submission" date="2021-02" db="EMBL/GenBank/DDBJ databases">
        <authorList>
            <person name="Nowell W R."/>
        </authorList>
    </citation>
    <scope>NUCLEOTIDE SEQUENCE</scope>
</reference>
<protein>
    <submittedName>
        <fullName evidence="7">Uncharacterized protein</fullName>
    </submittedName>
</protein>
<dbReference type="EMBL" id="CAJOBC010001084">
    <property type="protein sequence ID" value="CAF3654008.1"/>
    <property type="molecule type" value="Genomic_DNA"/>
</dbReference>
<dbReference type="Pfam" id="PF00335">
    <property type="entry name" value="Tetraspanin"/>
    <property type="match status" value="1"/>
</dbReference>
<name>A0A813X973_9BILA</name>
<feature type="region of interest" description="Disordered" evidence="5">
    <location>
        <begin position="289"/>
        <end position="331"/>
    </location>
</feature>
<feature type="transmembrane region" description="Helical" evidence="6">
    <location>
        <begin position="718"/>
        <end position="743"/>
    </location>
</feature>
<feature type="compositionally biased region" description="Polar residues" evidence="5">
    <location>
        <begin position="289"/>
        <end position="303"/>
    </location>
</feature>
<dbReference type="Proteomes" id="UP000663829">
    <property type="component" value="Unassembled WGS sequence"/>
</dbReference>
<keyword evidence="9" id="KW-1185">Reference proteome</keyword>
<evidence type="ECO:0000256" key="4">
    <source>
        <dbReference type="ARBA" id="ARBA00023136"/>
    </source>
</evidence>
<feature type="transmembrane region" description="Helical" evidence="6">
    <location>
        <begin position="842"/>
        <end position="862"/>
    </location>
</feature>
<proteinExistence type="predicted"/>
<evidence type="ECO:0000313" key="7">
    <source>
        <dbReference type="EMBL" id="CAF0866523.1"/>
    </source>
</evidence>
<keyword evidence="2 6" id="KW-0812">Transmembrane</keyword>
<evidence type="ECO:0000313" key="9">
    <source>
        <dbReference type="Proteomes" id="UP000663829"/>
    </source>
</evidence>
<dbReference type="GO" id="GO:0016020">
    <property type="term" value="C:membrane"/>
    <property type="evidence" value="ECO:0007669"/>
    <property type="project" value="UniProtKB-SubCell"/>
</dbReference>
<evidence type="ECO:0000256" key="1">
    <source>
        <dbReference type="ARBA" id="ARBA00004141"/>
    </source>
</evidence>
<keyword evidence="3 6" id="KW-1133">Transmembrane helix</keyword>
<feature type="transmembrane region" description="Helical" evidence="6">
    <location>
        <begin position="750"/>
        <end position="774"/>
    </location>
</feature>
<feature type="compositionally biased region" description="Low complexity" evidence="5">
    <location>
        <begin position="308"/>
        <end position="320"/>
    </location>
</feature>
<evidence type="ECO:0000256" key="3">
    <source>
        <dbReference type="ARBA" id="ARBA00022989"/>
    </source>
</evidence>
<keyword evidence="4 6" id="KW-0472">Membrane</keyword>
<comment type="subcellular location">
    <subcellularLocation>
        <location evidence="1">Membrane</location>
        <topology evidence="1">Multi-pass membrane protein</topology>
    </subcellularLocation>
</comment>
<gene>
    <name evidence="7" type="ORF">GPM918_LOCUS6868</name>
    <name evidence="8" type="ORF">SRO942_LOCUS6868</name>
</gene>
<evidence type="ECO:0000256" key="6">
    <source>
        <dbReference type="SAM" id="Phobius"/>
    </source>
</evidence>
<comment type="caution">
    <text evidence="7">The sequence shown here is derived from an EMBL/GenBank/DDBJ whole genome shotgun (WGS) entry which is preliminary data.</text>
</comment>
<sequence length="878" mass="99708">MNSCSSLCLNRSGLMPTLKCLSCSLLYHSDCVNEYNNIEQEQSDLNLCRACCTEPYPISLDNPILKSDNQRTMADTHSLAFNRFELVRGCLQSKQYYCVKVNDRHILLHRNAIKSNGSGWSLELPLEIILKSFGTKQTSNIDAVLVNHQLDEHLYDIIVFPDKSASIVNRNLVKTETEDGNVNINEDEDLQILNYCAPPEHPSSPVAEQQSTIEQQSTMDYQINKQDDDNDSSYNSFIQDLVSPMTSPCYAEFSQILESFDKEEIQQLPPPPSSSPPSFKETQNLDETITVKSSPSILSTSQDLPKDSNLTQQLNSSSSKLTRKRSSRHRKTFTPVCYSKRKLTRPRRRSDFIYDSLTCTLQSFDEKLNDAVITRDENENDGIILSPQLVSNALITMDDTFASSKSPTKPSHVTSNNKEIVETKNVSLFDLGEEMEDKNCSVQLKSRETHLTKNNNEQQKCKLPLYTSDDLSWLSSIGIQEDYINKFIKTLDDYQKSTIMTANSVKQRNIENIEKDIENKPITLSTSTATSITVNEAQQENQEKLLESQEQLPSQLSAELLNNEQHQIVTDSAVVPTVINNNFQYHHNSISSVPSIHHQPQARSFPASNTKTSILTTRKIFSCKESESIVQNIIDYLDVQTKIRCRLDITNVVDDLLFLPDITEKLFTLRTLSISNNQQQNMLAWFNLAPLLQQINIVQTEQNLAVYIRYSALLVPNLHVFIGLLTCGIFLFLLSILGLCTVLRHHQVGLFFYIFLLFLLFLVQFILACTYLAVNSHTKYTMLKDAWLSVRNSEIRSSLQTKYNCCPFDNTTTAAMEKCGNITSTSYCYPVLQAHIDHGLKLAGLSTLLFSFTQIIGIWLTLRYRNLRDPNINLNIIL</sequence>
<feature type="compositionally biased region" description="Basic residues" evidence="5">
    <location>
        <begin position="321"/>
        <end position="331"/>
    </location>
</feature>
<evidence type="ECO:0000313" key="8">
    <source>
        <dbReference type="EMBL" id="CAF3654008.1"/>
    </source>
</evidence>
<dbReference type="AlphaFoldDB" id="A0A813X973"/>